<dbReference type="UniPathway" id="UPA00162"/>
<keyword evidence="6" id="KW-1185">Reference proteome</keyword>
<dbReference type="GO" id="GO:0008194">
    <property type="term" value="F:UDP-glycosyltransferase activity"/>
    <property type="evidence" value="ECO:0007669"/>
    <property type="project" value="InterPro"/>
</dbReference>
<evidence type="ECO:0000256" key="1">
    <source>
        <dbReference type="ARBA" id="ARBA00004660"/>
    </source>
</evidence>
<evidence type="ECO:0000313" key="5">
    <source>
        <dbReference type="EMBL" id="SDN66361.1"/>
    </source>
</evidence>
<dbReference type="InterPro" id="IPR010610">
    <property type="entry name" value="EryCIII-like_C"/>
</dbReference>
<dbReference type="GO" id="GO:0033072">
    <property type="term" value="P:vancomycin biosynthetic process"/>
    <property type="evidence" value="ECO:0007669"/>
    <property type="project" value="UniProtKB-UniPathway"/>
</dbReference>
<evidence type="ECO:0000259" key="3">
    <source>
        <dbReference type="Pfam" id="PF03033"/>
    </source>
</evidence>
<gene>
    <name evidence="5" type="ORF">SAMN04489726_7647</name>
</gene>
<feature type="domain" description="Erythromycin biosynthesis protein CIII-like C-terminal" evidence="4">
    <location>
        <begin position="294"/>
        <end position="414"/>
    </location>
</feature>
<dbReference type="InterPro" id="IPR002213">
    <property type="entry name" value="UDP_glucos_trans"/>
</dbReference>
<dbReference type="FunFam" id="3.40.50.2000:FF:000009">
    <property type="entry name" value="Sterol 3-beta-glucosyltransferase UGT80A2"/>
    <property type="match status" value="1"/>
</dbReference>
<dbReference type="EMBL" id="LT629701">
    <property type="protein sequence ID" value="SDN66361.1"/>
    <property type="molecule type" value="Genomic_DNA"/>
</dbReference>
<dbReference type="PANTHER" id="PTHR48050">
    <property type="entry name" value="STEROL 3-BETA-GLUCOSYLTRANSFERASE"/>
    <property type="match status" value="1"/>
</dbReference>
<dbReference type="InterPro" id="IPR004276">
    <property type="entry name" value="GlycoTrans_28_N"/>
</dbReference>
<sequence length="416" mass="43639">MHVLLATAGSRGDVAPYTGLGVRLAAEGHKVTIVTHGAFEEYVRACGLGFRGLPGDPRETMQSAHGQRWSQSKSSAVGLFRQMKVLKSEMVNGALALAEVAAEEGPDVLLAAPLVASVGYVTAKGLGIPSAGVFLAPGYPTREFAPVLSKGGSFGPVGNLLAGRAMTRVLAMTMGSATAAVRERFGLPKIAIGDALRRQDAEKWPAFHGYSRHVIPRPADWREGLEVTGYWWPHVAPGYEPPAELVEFLDAGPPPVFIGFGSMVPGDGERLGRLAATALRQAGVRGVIQAGWADLSSVADENVISIGDVPHEWLFPQMAAVVHHAGAGTSAAAMRAGVPAVPVPVLADQPFWSVRLAELGVATPAVPMQSITADRLGAAIHAAVTEPGYRERTTALAKLINAEDGPAPVVEYLNRL</sequence>
<evidence type="ECO:0000259" key="4">
    <source>
        <dbReference type="Pfam" id="PF06722"/>
    </source>
</evidence>
<dbReference type="CDD" id="cd03784">
    <property type="entry name" value="GT1_Gtf-like"/>
    <property type="match status" value="1"/>
</dbReference>
<reference evidence="5 6" key="1">
    <citation type="submission" date="2016-10" db="EMBL/GenBank/DDBJ databases">
        <authorList>
            <person name="de Groot N.N."/>
        </authorList>
    </citation>
    <scope>NUCLEOTIDE SEQUENCE [LARGE SCALE GENOMIC DNA]</scope>
    <source>
        <strain evidence="5 6">DSM 44149</strain>
    </source>
</reference>
<dbReference type="Gene3D" id="3.40.50.2000">
    <property type="entry name" value="Glycogen Phosphorylase B"/>
    <property type="match status" value="2"/>
</dbReference>
<dbReference type="AlphaFoldDB" id="A0A1H0D8R4"/>
<evidence type="ECO:0000313" key="6">
    <source>
        <dbReference type="Proteomes" id="UP000183376"/>
    </source>
</evidence>
<keyword evidence="2" id="KW-0045">Antibiotic biosynthesis</keyword>
<accession>A0A1H0D8R4</accession>
<dbReference type="OrthoDB" id="3253247at2"/>
<feature type="domain" description="Glycosyltransferase family 28 N-terminal" evidence="3">
    <location>
        <begin position="3"/>
        <end position="142"/>
    </location>
</feature>
<dbReference type="STRING" id="211114.SAMN04489726_7647"/>
<dbReference type="Pfam" id="PF03033">
    <property type="entry name" value="Glyco_transf_28"/>
    <property type="match status" value="1"/>
</dbReference>
<dbReference type="eggNOG" id="COG1819">
    <property type="taxonomic scope" value="Bacteria"/>
</dbReference>
<keyword evidence="5" id="KW-0808">Transferase</keyword>
<dbReference type="SUPFAM" id="SSF53756">
    <property type="entry name" value="UDP-Glycosyltransferase/glycogen phosphorylase"/>
    <property type="match status" value="1"/>
</dbReference>
<dbReference type="Pfam" id="PF06722">
    <property type="entry name" value="EryCIII-like_C"/>
    <property type="match status" value="1"/>
</dbReference>
<dbReference type="GO" id="GO:0005975">
    <property type="term" value="P:carbohydrate metabolic process"/>
    <property type="evidence" value="ECO:0007669"/>
    <property type="project" value="InterPro"/>
</dbReference>
<evidence type="ECO:0000256" key="2">
    <source>
        <dbReference type="ARBA" id="ARBA00023194"/>
    </source>
</evidence>
<dbReference type="GO" id="GO:0016758">
    <property type="term" value="F:hexosyltransferase activity"/>
    <property type="evidence" value="ECO:0007669"/>
    <property type="project" value="InterPro"/>
</dbReference>
<dbReference type="RefSeq" id="WP_030428405.1">
    <property type="nucleotide sequence ID" value="NZ_JOEF01000004.1"/>
</dbReference>
<comment type="pathway">
    <text evidence="1">Antibiotic biosynthesis; vancomycin biosynthesis.</text>
</comment>
<organism evidence="5 6">
    <name type="scientific">Allokutzneria albata</name>
    <name type="common">Kibdelosporangium albatum</name>
    <dbReference type="NCBI Taxonomy" id="211114"/>
    <lineage>
        <taxon>Bacteria</taxon>
        <taxon>Bacillati</taxon>
        <taxon>Actinomycetota</taxon>
        <taxon>Actinomycetes</taxon>
        <taxon>Pseudonocardiales</taxon>
        <taxon>Pseudonocardiaceae</taxon>
        <taxon>Allokutzneria</taxon>
    </lineage>
</organism>
<protein>
    <submittedName>
        <fullName evidence="5">UDP:flavonoid glycosyltransferase YjiC, YdhE family</fullName>
    </submittedName>
</protein>
<dbReference type="Proteomes" id="UP000183376">
    <property type="component" value="Chromosome I"/>
</dbReference>
<dbReference type="PANTHER" id="PTHR48050:SF13">
    <property type="entry name" value="STEROL 3-BETA-GLUCOSYLTRANSFERASE UGT80A2"/>
    <property type="match status" value="1"/>
</dbReference>
<dbReference type="InterPro" id="IPR050426">
    <property type="entry name" value="Glycosyltransferase_28"/>
</dbReference>
<name>A0A1H0D8R4_ALLAB</name>
<proteinExistence type="predicted"/>